<gene>
    <name evidence="2" type="ORF">M427DRAFT_69101</name>
</gene>
<dbReference type="AlphaFoldDB" id="A0A139AIA8"/>
<evidence type="ECO:0000256" key="1">
    <source>
        <dbReference type="SAM" id="MobiDB-lite"/>
    </source>
</evidence>
<feature type="region of interest" description="Disordered" evidence="1">
    <location>
        <begin position="33"/>
        <end position="135"/>
    </location>
</feature>
<dbReference type="Proteomes" id="UP000070544">
    <property type="component" value="Unassembled WGS sequence"/>
</dbReference>
<dbReference type="EMBL" id="KQ965752">
    <property type="protein sequence ID" value="KXS16542.1"/>
    <property type="molecule type" value="Genomic_DNA"/>
</dbReference>
<proteinExistence type="predicted"/>
<sequence length="534" mass="58003">MDGTVFGDVGMEELYGDLDIDFLSRAFPMDGGRERERWLDQPPQPSRTSLYSRRRIPRRSQPPEAAVGAGAVWDSESSESSESDSEYSTLIPFPSELRGDAENRLEGRYGRDSGIESSDQLPIEPENDVEVDAPWRPRRRSRRRYEATEPTYGLLLGGVPVTLGVLTPAEVRRMAALEDVDSTWADDFREGARQGANGSSPSMLAPRAREAESDPSSEAQEADDDDKEDTTIESSSATLVMNFSDLRPGNEPISVETDAPRLPLVLSRPSVPASNAALNIVSADSSPPGLSPATTTTSSPVHHSNGDDSAPSTWRDISGPTGSTRLTTLWPGRYTRGSLPASRRTFHPYLSILPYLPRDDGGPTRSTSSPADTLASPAVLRRLFAQGGVQLYHRLRPLLDPNGHGLLDRFDDPAELNRLRSSLPPIGVARRLSALTERLRSQLFSGDGVSRRSSASPAQQIGLSSAGDETPCRHSDVLLAAHDFDPIVACFETPGYLMDANGKFLVDFGSKEGEVQDVIYGLCEEKASLVNVGR</sequence>
<feature type="compositionally biased region" description="Basic and acidic residues" evidence="1">
    <location>
        <begin position="97"/>
        <end position="114"/>
    </location>
</feature>
<feature type="compositionally biased region" description="Acidic residues" evidence="1">
    <location>
        <begin position="76"/>
        <end position="85"/>
    </location>
</feature>
<protein>
    <submittedName>
        <fullName evidence="2">Uncharacterized protein</fullName>
    </submittedName>
</protein>
<keyword evidence="3" id="KW-1185">Reference proteome</keyword>
<reference evidence="2 3" key="1">
    <citation type="journal article" date="2015" name="Genome Biol. Evol.">
        <title>Phylogenomic analyses indicate that early fungi evolved digesting cell walls of algal ancestors of land plants.</title>
        <authorList>
            <person name="Chang Y."/>
            <person name="Wang S."/>
            <person name="Sekimoto S."/>
            <person name="Aerts A.L."/>
            <person name="Choi C."/>
            <person name="Clum A."/>
            <person name="LaButti K.M."/>
            <person name="Lindquist E.A."/>
            <person name="Yee Ngan C."/>
            <person name="Ohm R.A."/>
            <person name="Salamov A.A."/>
            <person name="Grigoriev I.V."/>
            <person name="Spatafora J.W."/>
            <person name="Berbee M.L."/>
        </authorList>
    </citation>
    <scope>NUCLEOTIDE SEQUENCE [LARGE SCALE GENOMIC DNA]</scope>
    <source>
        <strain evidence="2 3">JEL478</strain>
    </source>
</reference>
<organism evidence="2 3">
    <name type="scientific">Gonapodya prolifera (strain JEL478)</name>
    <name type="common">Monoblepharis prolifera</name>
    <dbReference type="NCBI Taxonomy" id="1344416"/>
    <lineage>
        <taxon>Eukaryota</taxon>
        <taxon>Fungi</taxon>
        <taxon>Fungi incertae sedis</taxon>
        <taxon>Chytridiomycota</taxon>
        <taxon>Chytridiomycota incertae sedis</taxon>
        <taxon>Monoblepharidomycetes</taxon>
        <taxon>Monoblepharidales</taxon>
        <taxon>Gonapodyaceae</taxon>
        <taxon>Gonapodya</taxon>
    </lineage>
</organism>
<name>A0A139AIA8_GONPJ</name>
<dbReference type="OrthoDB" id="10633210at2759"/>
<feature type="region of interest" description="Disordered" evidence="1">
    <location>
        <begin position="446"/>
        <end position="470"/>
    </location>
</feature>
<feature type="region of interest" description="Disordered" evidence="1">
    <location>
        <begin position="191"/>
        <end position="255"/>
    </location>
</feature>
<feature type="compositionally biased region" description="Polar residues" evidence="1">
    <location>
        <begin position="451"/>
        <end position="463"/>
    </location>
</feature>
<feature type="compositionally biased region" description="Polar residues" evidence="1">
    <location>
        <begin position="292"/>
        <end position="302"/>
    </location>
</feature>
<evidence type="ECO:0000313" key="3">
    <source>
        <dbReference type="Proteomes" id="UP000070544"/>
    </source>
</evidence>
<evidence type="ECO:0000313" key="2">
    <source>
        <dbReference type="EMBL" id="KXS16542.1"/>
    </source>
</evidence>
<feature type="region of interest" description="Disordered" evidence="1">
    <location>
        <begin position="282"/>
        <end position="321"/>
    </location>
</feature>
<accession>A0A139AIA8</accession>